<evidence type="ECO:0000313" key="6">
    <source>
        <dbReference type="EMBL" id="BAX52844.1"/>
    </source>
</evidence>
<dbReference type="EMBL" id="AP018045">
    <property type="protein sequence ID" value="BAX52844.1"/>
    <property type="molecule type" value="Genomic_DNA"/>
</dbReference>
<accession>A0A1Q9H4T8</accession>
<keyword evidence="2" id="KW-0479">Metal-binding</keyword>
<evidence type="ECO:0000256" key="3">
    <source>
        <dbReference type="ARBA" id="ARBA00022741"/>
    </source>
</evidence>
<dbReference type="Gene3D" id="3.20.20.60">
    <property type="entry name" value="Phosphoenolpyruvate-binding domains"/>
    <property type="match status" value="1"/>
</dbReference>
<comment type="similarity">
    <text evidence="1">Belongs to the PEP-utilizing enzyme family.</text>
</comment>
<dbReference type="RefSeq" id="WP_069107490.1">
    <property type="nucleotide sequence ID" value="NZ_AP018045.1"/>
</dbReference>
<feature type="domain" description="PEP-utilising enzyme C-terminal" evidence="5">
    <location>
        <begin position="113"/>
        <end position="261"/>
    </location>
</feature>
<keyword evidence="4" id="KW-0067">ATP-binding</keyword>
<protein>
    <submittedName>
        <fullName evidence="6">Phosphoenolpyruvate synthase</fullName>
    </submittedName>
    <submittedName>
        <fullName evidence="7">Phosphoenolpyruvate-utilizing protein</fullName>
    </submittedName>
</protein>
<dbReference type="InterPro" id="IPR006319">
    <property type="entry name" value="PEP_synth"/>
</dbReference>
<dbReference type="GO" id="GO:0005524">
    <property type="term" value="F:ATP binding"/>
    <property type="evidence" value="ECO:0007669"/>
    <property type="project" value="UniProtKB-KW"/>
</dbReference>
<dbReference type="Proteomes" id="UP000516656">
    <property type="component" value="Chromosome 1"/>
</dbReference>
<dbReference type="GO" id="GO:0046872">
    <property type="term" value="F:metal ion binding"/>
    <property type="evidence" value="ECO:0007669"/>
    <property type="project" value="UniProtKB-KW"/>
</dbReference>
<dbReference type="SUPFAM" id="SSF51621">
    <property type="entry name" value="Phosphoenolpyruvate/pyruvate domain"/>
    <property type="match status" value="1"/>
</dbReference>
<evidence type="ECO:0000256" key="4">
    <source>
        <dbReference type="ARBA" id="ARBA00022840"/>
    </source>
</evidence>
<keyword evidence="3" id="KW-0547">Nucleotide-binding</keyword>
<dbReference type="InterPro" id="IPR015813">
    <property type="entry name" value="Pyrv/PenolPyrv_kinase-like_dom"/>
</dbReference>
<gene>
    <name evidence="7" type="ORF">IC627_08450</name>
    <name evidence="6" type="ORF">PDPUS_1_01470</name>
</gene>
<evidence type="ECO:0000256" key="1">
    <source>
        <dbReference type="ARBA" id="ARBA00007837"/>
    </source>
</evidence>
<dbReference type="PANTHER" id="PTHR43030:SF1">
    <property type="entry name" value="PHOSPHOENOLPYRUVATE SYNTHASE"/>
    <property type="match status" value="1"/>
</dbReference>
<evidence type="ECO:0000313" key="9">
    <source>
        <dbReference type="Proteomes" id="UP000516656"/>
    </source>
</evidence>
<dbReference type="AlphaFoldDB" id="A0A1Q9H4T8"/>
<reference evidence="8" key="2">
    <citation type="submission" date="2017-05" db="EMBL/GenBank/DDBJ databases">
        <title>Whole genome sequence of fish pathogenic bacteria, Photobacterium damselae subsp. piscicida, strain 91-197, isolated from hybrid striped bass (Morone sp.) in USA.</title>
        <authorList>
            <person name="Teru Y."/>
            <person name="Hikima J."/>
            <person name="Kono T."/>
            <person name="Sakai M."/>
            <person name="Takano T."/>
            <person name="Hawke J.P."/>
            <person name="Takeyama H."/>
            <person name="Aoki T."/>
        </authorList>
    </citation>
    <scope>NUCLEOTIDE SEQUENCE [LARGE SCALE GENOMIC DNA]</scope>
    <source>
        <strain evidence="8">91-197</strain>
    </source>
</reference>
<evidence type="ECO:0000259" key="5">
    <source>
        <dbReference type="Pfam" id="PF02896"/>
    </source>
</evidence>
<organism evidence="6 8">
    <name type="scientific">Photobacterium damsela subsp. piscicida</name>
    <name type="common">Pasteurella piscicida</name>
    <dbReference type="NCBI Taxonomy" id="38294"/>
    <lineage>
        <taxon>Bacteria</taxon>
        <taxon>Pseudomonadati</taxon>
        <taxon>Pseudomonadota</taxon>
        <taxon>Gammaproteobacteria</taxon>
        <taxon>Vibrionales</taxon>
        <taxon>Vibrionaceae</taxon>
        <taxon>Photobacterium</taxon>
    </lineage>
</organism>
<sequence length="290" mass="33369">MINHNKNFAPAHFCPVHRSEEKKPADPILFFFDDIYLKLGIHPLALVEPNRLTHDEYEALTVNYDYENAAEWWLECVQQRLVELSDNGQVAIHICFSYADLHCYSDLIGAQLQPEELNPYLGMRGVSRFVSQSYKSVFELECEAIKRFMISTSNSLNVYIPYIRTSSESATAIDILAEQGLYRGVNGLKVHLLASLPANLLCADKLLHYFDGYVVDIKSLYQLTLGFDASNKQLHYSFDGRNEALHELLESVRSQTDKVNKPCAIFFRGLDEYPQFSRWLLENNIENIWT</sequence>
<dbReference type="InterPro" id="IPR040442">
    <property type="entry name" value="Pyrv_kinase-like_dom_sf"/>
</dbReference>
<dbReference type="Proteomes" id="UP000218676">
    <property type="component" value="Chromosome 1"/>
</dbReference>
<evidence type="ECO:0000256" key="2">
    <source>
        <dbReference type="ARBA" id="ARBA00022723"/>
    </source>
</evidence>
<keyword evidence="7" id="KW-0670">Pyruvate</keyword>
<proteinExistence type="inferred from homology"/>
<dbReference type="PANTHER" id="PTHR43030">
    <property type="entry name" value="PHOSPHOENOLPYRUVATE SYNTHASE"/>
    <property type="match status" value="1"/>
</dbReference>
<dbReference type="EMBL" id="CP061854">
    <property type="protein sequence ID" value="QOD55409.1"/>
    <property type="molecule type" value="Genomic_DNA"/>
</dbReference>
<dbReference type="GO" id="GO:0008986">
    <property type="term" value="F:pyruvate, water dikinase activity"/>
    <property type="evidence" value="ECO:0007669"/>
    <property type="project" value="InterPro"/>
</dbReference>
<dbReference type="InterPro" id="IPR000121">
    <property type="entry name" value="PEP_util_C"/>
</dbReference>
<evidence type="ECO:0000313" key="8">
    <source>
        <dbReference type="Proteomes" id="UP000218676"/>
    </source>
</evidence>
<dbReference type="Pfam" id="PF02896">
    <property type="entry name" value="PEP-utilizers_C"/>
    <property type="match status" value="1"/>
</dbReference>
<evidence type="ECO:0000313" key="7">
    <source>
        <dbReference type="EMBL" id="QOD55409.1"/>
    </source>
</evidence>
<name>A0A1Q9H4T8_PHODP</name>
<reference evidence="7 9" key="3">
    <citation type="submission" date="2020-09" db="EMBL/GenBank/DDBJ databases">
        <title>Complete, closed and curated genome sequences of Photobacterium damselae subsp. piscicida isolates from Australia indicate localised evolution and additional plasmid-borne pathogenicity mechanisms.</title>
        <authorList>
            <person name="Baseggio L."/>
            <person name="Silayeva O."/>
            <person name="Buller N."/>
            <person name="Landos M."/>
            <person name="Engelstaedter J."/>
            <person name="Barnes A.C."/>
        </authorList>
    </citation>
    <scope>NUCLEOTIDE SEQUENCE [LARGE SCALE GENOMIC DNA]</scope>
    <source>
        <strain evidence="7 9">AS-16-0540-1</strain>
    </source>
</reference>
<reference evidence="6" key="1">
    <citation type="journal article" date="2017" name="Genome Announc.">
        <title>Whole-Genome Sequence of Photobacterium damselae subsp. piscicida Strain 91-197, Isolated from Hybrid Striped Bass (Morone sp.) in the United States.</title>
        <authorList>
            <person name="Teru Y."/>
            <person name="Hikima J."/>
            <person name="Kono T."/>
            <person name="Sakai M."/>
            <person name="Takano T."/>
            <person name="Hawke J.P."/>
            <person name="Takeyama H."/>
            <person name="Aoki T."/>
        </authorList>
    </citation>
    <scope>NUCLEOTIDE SEQUENCE</scope>
    <source>
        <strain evidence="6">91-197</strain>
    </source>
</reference>